<feature type="region of interest" description="Disordered" evidence="17">
    <location>
        <begin position="3152"/>
        <end position="3203"/>
    </location>
</feature>
<dbReference type="InterPro" id="IPR000403">
    <property type="entry name" value="PI3/4_kinase_cat_dom"/>
</dbReference>
<evidence type="ECO:0000256" key="6">
    <source>
        <dbReference type="ARBA" id="ARBA00022527"/>
    </source>
</evidence>
<dbReference type="SMART" id="SM00146">
    <property type="entry name" value="PI3Kc"/>
    <property type="match status" value="1"/>
</dbReference>
<evidence type="ECO:0000256" key="15">
    <source>
        <dbReference type="ARBA" id="ARBA00048679"/>
    </source>
</evidence>
<dbReference type="PROSITE" id="PS51189">
    <property type="entry name" value="FAT"/>
    <property type="match status" value="1"/>
</dbReference>
<dbReference type="EC" id="2.7.11.1" evidence="4 16"/>
<dbReference type="PROSITE" id="PS00916">
    <property type="entry name" value="PI3_4_KINASE_2"/>
    <property type="match status" value="1"/>
</dbReference>
<dbReference type="Gene3D" id="3.30.1010.10">
    <property type="entry name" value="Phosphatidylinositol 3-kinase Catalytic Subunit, Chain A, domain 4"/>
    <property type="match status" value="1"/>
</dbReference>
<dbReference type="GO" id="GO:0000781">
    <property type="term" value="C:chromosome, telomeric region"/>
    <property type="evidence" value="ECO:0007669"/>
    <property type="project" value="UniProtKB-SubCell"/>
</dbReference>
<evidence type="ECO:0000256" key="14">
    <source>
        <dbReference type="ARBA" id="ARBA00047899"/>
    </source>
</evidence>
<evidence type="ECO:0000256" key="1">
    <source>
        <dbReference type="ARBA" id="ARBA00004123"/>
    </source>
</evidence>
<comment type="subcellular location">
    <subcellularLocation>
        <location evidence="16">Chromosome</location>
        <location evidence="16">Telomere</location>
    </subcellularLocation>
    <subcellularLocation>
        <location evidence="1 16">Nucleus</location>
    </subcellularLocation>
</comment>
<evidence type="ECO:0000256" key="2">
    <source>
        <dbReference type="ARBA" id="ARBA00010769"/>
    </source>
</evidence>
<dbReference type="PANTHER" id="PTHR37079:SF4">
    <property type="entry name" value="SERINE_THREONINE-PROTEIN KINASE ATM"/>
    <property type="match status" value="1"/>
</dbReference>
<feature type="region of interest" description="Disordered" evidence="17">
    <location>
        <begin position="2625"/>
        <end position="2647"/>
    </location>
</feature>
<comment type="catalytic activity">
    <reaction evidence="15">
        <text>L-seryl-[protein] + ATP = O-phospho-L-seryl-[protein] + ADP + H(+)</text>
        <dbReference type="Rhea" id="RHEA:17989"/>
        <dbReference type="Rhea" id="RHEA-COMP:9863"/>
        <dbReference type="Rhea" id="RHEA-COMP:11604"/>
        <dbReference type="ChEBI" id="CHEBI:15378"/>
        <dbReference type="ChEBI" id="CHEBI:29999"/>
        <dbReference type="ChEBI" id="CHEBI:30616"/>
        <dbReference type="ChEBI" id="CHEBI:83421"/>
        <dbReference type="ChEBI" id="CHEBI:456216"/>
        <dbReference type="EC" id="2.7.11.1"/>
    </reaction>
</comment>
<feature type="domain" description="FAT" evidence="19">
    <location>
        <begin position="1886"/>
        <end position="2492"/>
    </location>
</feature>
<evidence type="ECO:0000256" key="4">
    <source>
        <dbReference type="ARBA" id="ARBA00012513"/>
    </source>
</evidence>
<keyword evidence="11 16" id="KW-0067">ATP-binding</keyword>
<evidence type="ECO:0000259" key="18">
    <source>
        <dbReference type="PROSITE" id="PS50290"/>
    </source>
</evidence>
<dbReference type="GO" id="GO:0005634">
    <property type="term" value="C:nucleus"/>
    <property type="evidence" value="ECO:0007669"/>
    <property type="project" value="UniProtKB-SubCell"/>
</dbReference>
<dbReference type="GO" id="GO:0005524">
    <property type="term" value="F:ATP binding"/>
    <property type="evidence" value="ECO:0007669"/>
    <property type="project" value="UniProtKB-KW"/>
</dbReference>
<dbReference type="InterPro" id="IPR038980">
    <property type="entry name" value="ATM_plant"/>
</dbReference>
<evidence type="ECO:0000256" key="11">
    <source>
        <dbReference type="ARBA" id="ARBA00022840"/>
    </source>
</evidence>
<dbReference type="Proteomes" id="UP000566819">
    <property type="component" value="Unassembled WGS sequence"/>
</dbReference>
<dbReference type="InterPro" id="IPR003152">
    <property type="entry name" value="FATC_dom"/>
</dbReference>
<comment type="similarity">
    <text evidence="2 16">Belongs to the PI3/PI4-kinase family. ATM subfamily.</text>
</comment>
<keyword evidence="12 16" id="KW-0539">Nucleus</keyword>
<dbReference type="GO" id="GO:0006325">
    <property type="term" value="P:chromatin organization"/>
    <property type="evidence" value="ECO:0007669"/>
    <property type="project" value="UniProtKB-KW"/>
</dbReference>
<evidence type="ECO:0000256" key="16">
    <source>
        <dbReference type="RuleBase" id="RU365027"/>
    </source>
</evidence>
<dbReference type="InterPro" id="IPR014009">
    <property type="entry name" value="PIK_FAT"/>
</dbReference>
<organism evidence="21 22">
    <name type="scientific">Cudoniella acicularis</name>
    <dbReference type="NCBI Taxonomy" id="354080"/>
    <lineage>
        <taxon>Eukaryota</taxon>
        <taxon>Fungi</taxon>
        <taxon>Dikarya</taxon>
        <taxon>Ascomycota</taxon>
        <taxon>Pezizomycotina</taxon>
        <taxon>Leotiomycetes</taxon>
        <taxon>Helotiales</taxon>
        <taxon>Tricladiaceae</taxon>
        <taxon>Cudoniella</taxon>
    </lineage>
</organism>
<dbReference type="Gene3D" id="3.40.50.10680">
    <property type="entry name" value="CofD-like domains"/>
    <property type="match status" value="1"/>
</dbReference>
<dbReference type="SUPFAM" id="SSF56112">
    <property type="entry name" value="Protein kinase-like (PK-like)"/>
    <property type="match status" value="1"/>
</dbReference>
<keyword evidence="7 16" id="KW-0808">Transferase</keyword>
<dbReference type="InterPro" id="IPR021668">
    <property type="entry name" value="TAN"/>
</dbReference>
<dbReference type="EMBL" id="JAAMPI010000192">
    <property type="protein sequence ID" value="KAF4634334.1"/>
    <property type="molecule type" value="Genomic_DNA"/>
</dbReference>
<dbReference type="PANTHER" id="PTHR37079">
    <property type="entry name" value="SERINE/THREONINE-PROTEIN KINASE ATM"/>
    <property type="match status" value="1"/>
</dbReference>
<keyword evidence="16" id="KW-0158">Chromosome</keyword>
<dbReference type="InterPro" id="IPR038136">
    <property type="entry name" value="CofD-like_dom_sf"/>
</dbReference>
<evidence type="ECO:0000259" key="20">
    <source>
        <dbReference type="PROSITE" id="PS51190"/>
    </source>
</evidence>
<dbReference type="InterPro" id="IPR002882">
    <property type="entry name" value="CofD"/>
</dbReference>
<dbReference type="InterPro" id="IPR018936">
    <property type="entry name" value="PI3/4_kinase_CS"/>
</dbReference>
<comment type="function">
    <text evidence="13 16">Serine/threonine protein kinase which activates checkpoint signaling upon genotoxic stresses such as ionizing radiation (IR), ultraviolet light (UV), or DNA replication stalling, thereby acting as a DNA damage sensor. Recognizes the substrate consensus sequence [ST]-Q. Phosphorylates histone H2A to form H2AS128ph (gamma-H2A) at sites of DNA damage, involved in the regulation of DNA damage response mechanism. Required for the control of telomere length and genome stability.</text>
</comment>
<keyword evidence="6 16" id="KW-0723">Serine/threonine-protein kinase</keyword>
<protein>
    <recommendedName>
        <fullName evidence="5 16">Serine/threonine-protein kinase Tel1</fullName>
        <ecNumber evidence="4 16">2.7.11.1</ecNumber>
    </recommendedName>
</protein>
<evidence type="ECO:0000256" key="7">
    <source>
        <dbReference type="ARBA" id="ARBA00022679"/>
    </source>
</evidence>
<evidence type="ECO:0000259" key="19">
    <source>
        <dbReference type="PROSITE" id="PS51189"/>
    </source>
</evidence>
<keyword evidence="16" id="KW-0779">Telomere</keyword>
<dbReference type="Pfam" id="PF01933">
    <property type="entry name" value="CofD"/>
    <property type="match status" value="1"/>
</dbReference>
<evidence type="ECO:0000313" key="22">
    <source>
        <dbReference type="Proteomes" id="UP000566819"/>
    </source>
</evidence>
<dbReference type="GO" id="GO:0006281">
    <property type="term" value="P:DNA repair"/>
    <property type="evidence" value="ECO:0007669"/>
    <property type="project" value="InterPro"/>
</dbReference>
<evidence type="ECO:0000256" key="9">
    <source>
        <dbReference type="ARBA" id="ARBA00022763"/>
    </source>
</evidence>
<dbReference type="InterPro" id="IPR016024">
    <property type="entry name" value="ARM-type_fold"/>
</dbReference>
<evidence type="ECO:0000256" key="12">
    <source>
        <dbReference type="ARBA" id="ARBA00023242"/>
    </source>
</evidence>
<evidence type="ECO:0000256" key="10">
    <source>
        <dbReference type="ARBA" id="ARBA00022777"/>
    </source>
</evidence>
<keyword evidence="22" id="KW-1185">Reference proteome</keyword>
<evidence type="ECO:0000256" key="17">
    <source>
        <dbReference type="SAM" id="MobiDB-lite"/>
    </source>
</evidence>
<feature type="domain" description="FATC" evidence="20">
    <location>
        <begin position="2938"/>
        <end position="2970"/>
    </location>
</feature>
<dbReference type="CDD" id="cd05171">
    <property type="entry name" value="PIKKc_ATM"/>
    <property type="match status" value="1"/>
</dbReference>
<dbReference type="GO" id="GO:0004674">
    <property type="term" value="F:protein serine/threonine kinase activity"/>
    <property type="evidence" value="ECO:0007669"/>
    <property type="project" value="UniProtKB-KW"/>
</dbReference>
<dbReference type="GO" id="GO:0043743">
    <property type="term" value="F:LPPG:FO 2-phospho-L-lactate transferase activity"/>
    <property type="evidence" value="ECO:0007669"/>
    <property type="project" value="InterPro"/>
</dbReference>
<evidence type="ECO:0000256" key="5">
    <source>
        <dbReference type="ARBA" id="ARBA00014619"/>
    </source>
</evidence>
<dbReference type="InterPro" id="IPR011009">
    <property type="entry name" value="Kinase-like_dom_sf"/>
</dbReference>
<dbReference type="InterPro" id="IPR044107">
    <property type="entry name" value="PIKKc_ATM"/>
</dbReference>
<keyword evidence="9 16" id="KW-0227">DNA damage</keyword>
<evidence type="ECO:0000313" key="21">
    <source>
        <dbReference type="EMBL" id="KAF4634334.1"/>
    </source>
</evidence>
<proteinExistence type="inferred from homology"/>
<evidence type="ECO:0000256" key="8">
    <source>
        <dbReference type="ARBA" id="ARBA00022741"/>
    </source>
</evidence>
<dbReference type="OrthoDB" id="381190at2759"/>
<dbReference type="SUPFAM" id="SSF142338">
    <property type="entry name" value="CofD-like"/>
    <property type="match status" value="1"/>
</dbReference>
<dbReference type="Pfam" id="PF00454">
    <property type="entry name" value="PI3_PI4_kinase"/>
    <property type="match status" value="1"/>
</dbReference>
<dbReference type="GO" id="GO:0035556">
    <property type="term" value="P:intracellular signal transduction"/>
    <property type="evidence" value="ECO:0007669"/>
    <property type="project" value="UniProtKB-ARBA"/>
</dbReference>
<sequence>MDEAATEKAKSQRVHLLAVLTTLSETDKKSEQNDALKAFSKTRRGIKSSKFSSSQAVSEKHSYLAGKKTSRSASLTRLTQCAELIRLVVKAGAPKLWAKTAKAIVEHIVQTVPNAAGEFCAPIVSDYFRTLCALLEHQAHVERLKHNTWIEAVDFCLQGLNEYIGVKENGPVVLSRTSSNLGTSLAVRTVPRSSATNGQNRRNSSSLSKQDADEALQAIHSLVAASNAPLHARFREIIDTVVRYLHLQGSSVGRVHQLAFSAINNVLSYTRIDQTSFSLSVAMDVIPAIYVFWQSKTLAKDEMLNSVRDEMLMFLFAVHPHLERGIRDARNDSIFTMLEGMADALRADYGKRASRDQLQLDDLDMVDLGTEALNNTPFSLKAFRLRSHNNKAERNWAILQIVGLLERLVSLGHQKFVTPKESEKDLEDDIHPRKRQRVVQSSDRILEPLKSPDERLRLASLQMLPFILANCQKSASDLQEILDLLESCASDKRGTIAAWTLLAIASCTFQKCVTKIEPMQWIPLWHLGTRALTFSSTCRAASLLLHAVLARQLLQYQDIGKDVSAIITVADISGPVVLCDSAIFLMIHLLQLRITEVPSASLLTSHHVIRWMFARWNPTDKSFSAHYAMHVKPHYIMSLLRTSLGLPRAMMNSYYTLPMGRLEQAWQHHLDTQDIVRYILLLEDPDQSATVTCSSCPKYGERNKTLFVLDTAHFSSTRKLILELLVPKCGELSQSWKSYTEERVGPVSTETFRSAIYCCITMLLAMPHFSKSDLPQLRGFEETLEEFYRGIIGYLADADINDPSGTRALTETLLQSVQPYLPLCKSSDLIQLSTITPQLLRFFVTIAEDLTKRRPLLAPASTSPDNDRMDIDDDFDDFSTQESHGRVDQQKVVVPRRLLALDASTASFYFIVFGRLLLIAAISITPEYTGFMPSVFVQKLVQLSHEELLLARPLLHEIIHADLAIDSTDATSLVGRMGEILESDDFDRCEVALSVCLDLLVGLGHLWSAEDATPELVKLTSQLYEYFIAKALGNNILSPDVQKGVADLLLFLLREEPGYGERLSLPSARSSLFDLLQKTEASVKFYIGNQLPTIFRLFLLHDHEDVFLDILNNLPSDSVWREGISFRVFVFSKLASAWPTLLRRCIYHIFEVAGRVPECIDHASRCLSDVSSSLKLSSARELFALFAPQLLYTWLEEEDSEEAVEEVVEEFKKEDISSIPYQIFGFPSLQDLVLDAQEEVVGLMMMRGQDAKVEEVAKILGVEVHELLRECFTKIMAYTIAYDASRPLPPSSDKKRVAGDVRVKRRLGSDLYLHCVNLHFADIVALLYNISDPQDNLEKYLRRNKEFVYAANIFTTIKSTNAIHTVLPPNQQPTFKAKYLTTEINYLCSKTEFESAAMYTPALVTFVARKLSITIHPALGSLHACSVLRKLRVLICLAGDSAIKGYPVEMLLHTIRPFINDPQCADDAISLTEYLLNYGSDYLSQTPSFVAGISLSILGSMRALQKSDRSSSTQESQHKTTKERAKLFHEWFSAYLNNYSKTSRVRSSPNFCALLDAALNTEWMGNADTGTPESNLLIQLLQDEHITEKMLSRPSRKLALQMLCSEFHGPASFRNDVLGDDQSAIDMVVMVWKSCRGESASKEYLSWAARVLGRAFVASGHIDQELLRESALTQIKELSTLVEEGGSSRVCVLNLLRELTLGYEEREVGLAEAALRFIMTTSDETLVTTCQKCLGMDLYNASVWTPYQTPPSEFFEETEIPEDAFDSQAIFRKHWLRDLSIALALSVPKDTLLSALVPALKTVHGFAERAFPFIIHLVLSTESQSQHATKKSLSTATVTWFGNSETIDKNNLKVLINAILYLRTQPIPNENSSADRLHWLSIDYLKAAKAATHCGMFKTALLFAEEHYSAPVKSSRRSSVRDNAEQNDISGEMLLTIFQNIDDPDLYYGVQQKAGLDTILARFEYERDGTKGLAFRGAQYDSHIRKRNPAADQDAQSLVKALEVLSLSGLSHSLLQAQQSVGISTASLESMFRTARKLEQWDIPVPSACENNALTMYKAFQTIHTAADHGTIRQVIDEGLNCTMTSLVRDDLTASDLHGSLQTLAALVELDEVLSAQGSQQIEHMLERFEARSHWMKIGRFDDVSQILSCRGTTLSTINQQLRLRNLINVELVDTRLVEVRASLLASTLNRAHSALQESLSLATSMMDLIPLCSSLSLHLDAAIHVEAANALWDQGEMASSIGMLQALDSASILKRQNIPVGRSDLLSKIGHQVSVARLEKADKILEKYLKPALKDLKGRATGSEAGQVFHQFAAFCDQQLGDPDSLEDLERLKKLSKGKKDEVEQWETLLKTATSTNDKTTFKHAYIKAKTWSKLDDEELQRHISSREEFLRQSLENYLLSLAASDNHDSTALRFSALWLEHADESLANDAVSGRINGVPSRKFAPLMNQLTSRLQDSAVKFQQLLFVLVLRICTEHPYHGMYVIYAGMNNRPSSKDEAAISRRAAARKVASQLGSSPQVGQIWGELNSTNKLYCMLAGEKDDRYKSGRRVYVKDSPPANRLNSQLSKVRIPPPTMQIPLSPGLDYSRLPVMSRLEPHMSIASGVSAPKIITAIADNGAKFKQLVKDPNNNRSNSSNNPQVKGGSDDLRQDAIMEQVFEQVSELLKINRSTRQRNLNIRTYKVLPLTSIAGVIEFVPNTIPLHDYLMPAHERYYPKDLKGSQCRTEISGVADQSNDIRVKKFRSVTEQFHPVMRYFFTERFTDPDEWFVKRLAYTRSTAAISILGHVLGLGDRHGHNILLDAQSGEVVHIDLGVAFEMGRVLRIPEVVPFRLTRDIVDGMGITKTEGVFRRCCEFTLEALRKEVYSIMTILDVLRYDPLYSWSISPVRLANLQKDKLEDQSGATRDNIDNLVKTKEVVNEPGEADRALTVVNKKLSKTLSVTATVNDLINQAGDERNLAVLFSGGSAANNLVDVFGKVAEDKGCSLSYELIRVFGGPGIGDVRSRLVRLIPEDPTSLETTAIKILFNHRLASESTAAREEWLDIVEARHPLWTSISSEKRELIRSFLNTINLEIVKRARPSSVFNFQSASVGNLFLTGARLFTGSFESGIYLLGAITGVPNNVNVIPAINSNFSHHISAGLKNGTVITGQNSISHPSAPTAAPVIQGSSPQEQEEEPMSPLSHTRKLSKELSEHDHIEDANLPGSLPTLRKQYISFHKTHTEDLPSPIERIWYINPYGQEIRPAPNPKVIGSIQEASCVIYSIGSLYTSVIPSLILRGVGNAIRAGNVRFKILILNGSLDRETRAAGDEEFGARDFIAAIGKACQGSEKEVDEGAWKEYVTHVIHLQGEGTPRVEKEELGRLGVESVRIYGRRNEGGEGMIYDGTALGQALEAIIGRRDPRGDKLRRNTLGVS</sequence>
<dbReference type="Pfam" id="PF11640">
    <property type="entry name" value="TAN"/>
    <property type="match status" value="1"/>
</dbReference>
<dbReference type="Gene3D" id="1.10.1070.11">
    <property type="entry name" value="Phosphatidylinositol 3-/4-kinase, catalytic domain"/>
    <property type="match status" value="1"/>
</dbReference>
<keyword evidence="16" id="KW-0156">Chromatin regulator</keyword>
<dbReference type="InterPro" id="IPR036940">
    <property type="entry name" value="PI3/4_kinase_cat_sf"/>
</dbReference>
<dbReference type="SMART" id="SM01342">
    <property type="entry name" value="TAN"/>
    <property type="match status" value="1"/>
</dbReference>
<comment type="catalytic activity">
    <reaction evidence="14 16">
        <text>L-threonyl-[protein] + ATP = O-phospho-L-threonyl-[protein] + ADP + H(+)</text>
        <dbReference type="Rhea" id="RHEA:46608"/>
        <dbReference type="Rhea" id="RHEA-COMP:11060"/>
        <dbReference type="Rhea" id="RHEA-COMP:11605"/>
        <dbReference type="ChEBI" id="CHEBI:15378"/>
        <dbReference type="ChEBI" id="CHEBI:30013"/>
        <dbReference type="ChEBI" id="CHEBI:30616"/>
        <dbReference type="ChEBI" id="CHEBI:61977"/>
        <dbReference type="ChEBI" id="CHEBI:456216"/>
        <dbReference type="EC" id="2.7.11.1"/>
    </reaction>
</comment>
<feature type="domain" description="PI3K/PI4K catalytic" evidence="18">
    <location>
        <begin position="2596"/>
        <end position="2927"/>
    </location>
</feature>
<dbReference type="Pfam" id="PF02260">
    <property type="entry name" value="FATC"/>
    <property type="match status" value="1"/>
</dbReference>
<accession>A0A8H4W824</accession>
<feature type="compositionally biased region" description="Basic and acidic residues" evidence="17">
    <location>
        <begin position="3188"/>
        <end position="3200"/>
    </location>
</feature>
<evidence type="ECO:0000256" key="3">
    <source>
        <dbReference type="ARBA" id="ARBA00011370"/>
    </source>
</evidence>
<keyword evidence="8 16" id="KW-0547">Nucleotide-binding</keyword>
<keyword evidence="10 16" id="KW-0418">Kinase</keyword>
<dbReference type="PROSITE" id="PS50290">
    <property type="entry name" value="PI3_4_KINASE_3"/>
    <property type="match status" value="1"/>
</dbReference>
<name>A0A8H4W824_9HELO</name>
<dbReference type="PROSITE" id="PS00915">
    <property type="entry name" value="PI3_4_KINASE_1"/>
    <property type="match status" value="1"/>
</dbReference>
<evidence type="ECO:0000256" key="13">
    <source>
        <dbReference type="ARBA" id="ARBA00025079"/>
    </source>
</evidence>
<reference evidence="21 22" key="1">
    <citation type="submission" date="2020-03" db="EMBL/GenBank/DDBJ databases">
        <title>Draft Genome Sequence of Cudoniella acicularis.</title>
        <authorList>
            <person name="Buettner E."/>
            <person name="Kellner H."/>
        </authorList>
    </citation>
    <scope>NUCLEOTIDE SEQUENCE [LARGE SCALE GENOMIC DNA]</scope>
    <source>
        <strain evidence="21 22">DSM 108380</strain>
    </source>
</reference>
<gene>
    <name evidence="21" type="ORF">G7Y89_g3781</name>
</gene>
<comment type="subunit">
    <text evidence="3">Associates with DNA double-strand breaks.</text>
</comment>
<dbReference type="SUPFAM" id="SSF48371">
    <property type="entry name" value="ARM repeat"/>
    <property type="match status" value="1"/>
</dbReference>
<comment type="caution">
    <text evidence="21">The sequence shown here is derived from an EMBL/GenBank/DDBJ whole genome shotgun (WGS) entry which is preliminary data.</text>
</comment>
<dbReference type="PROSITE" id="PS51190">
    <property type="entry name" value="FATC"/>
    <property type="match status" value="1"/>
</dbReference>